<accession>A0A1V0BFI5</accession>
<dbReference type="STRING" id="225992.B5M06_10945"/>
<dbReference type="Proteomes" id="UP000242792">
    <property type="component" value="Chromosome"/>
</dbReference>
<dbReference type="EMBL" id="CP020121">
    <property type="protein sequence ID" value="AQZ98689.1"/>
    <property type="molecule type" value="Genomic_DNA"/>
</dbReference>
<dbReference type="AlphaFoldDB" id="A0A0W7Z0Q6"/>
<dbReference type="Proteomes" id="UP000053300">
    <property type="component" value="Unassembled WGS sequence"/>
</dbReference>
<reference evidence="2 3" key="1">
    <citation type="submission" date="2015-12" db="EMBL/GenBank/DDBJ databases">
        <title>Complete genome sequence of a multi-drug resistant strain Acidovorax sp. 12322-1.</title>
        <authorList>
            <person name="Ming D."/>
            <person name="Wang M."/>
            <person name="Hu S."/>
            <person name="Zhou Y."/>
            <person name="Jiang T."/>
        </authorList>
    </citation>
    <scope>NUCLEOTIDE SEQUENCE [LARGE SCALE GENOMIC DNA]</scope>
    <source>
        <strain evidence="2 3">12322-1</strain>
    </source>
</reference>
<dbReference type="KEGG" id="cke:B5M06_10945"/>
<name>A0A0W7Z0Q6_9BURK</name>
<evidence type="ECO:0000313" key="3">
    <source>
        <dbReference type="Proteomes" id="UP000053300"/>
    </source>
</evidence>
<dbReference type="RefSeq" id="WP_054066667.1">
    <property type="nucleotide sequence ID" value="NZ_CATYED010000008.1"/>
</dbReference>
<accession>A0A0W7Z0Q6</accession>
<accession>A0A1V3TIS9</accession>
<dbReference type="EMBL" id="LPXH01000025">
    <property type="protein sequence ID" value="KUF41042.1"/>
    <property type="molecule type" value="Genomic_DNA"/>
</dbReference>
<reference evidence="1 4" key="2">
    <citation type="submission" date="2017-03" db="EMBL/GenBank/DDBJ databases">
        <title>Rapid Whole Genome Sequencing of Comamonas kerstersii Causing Continuous ambulatory Peritoneal Dialysis-Associated Peritonitis.</title>
        <authorList>
            <person name="Zheng B."/>
        </authorList>
    </citation>
    <scope>NUCLEOTIDE SEQUENCE [LARGE SCALE GENOMIC DNA]</scope>
    <source>
        <strain evidence="1 4">8943</strain>
    </source>
</reference>
<dbReference type="OrthoDB" id="6841499at2"/>
<gene>
    <name evidence="2" type="ORF">AS359_09530</name>
    <name evidence="1" type="ORF">B5M06_10945</name>
</gene>
<proteinExistence type="predicted"/>
<evidence type="ECO:0000313" key="1">
    <source>
        <dbReference type="EMBL" id="AQZ98689.1"/>
    </source>
</evidence>
<dbReference type="GeneID" id="83039836"/>
<keyword evidence="3" id="KW-1185">Reference proteome</keyword>
<organism evidence="2 3">
    <name type="scientific">Comamonas kerstersii</name>
    <dbReference type="NCBI Taxonomy" id="225992"/>
    <lineage>
        <taxon>Bacteria</taxon>
        <taxon>Pseudomonadati</taxon>
        <taxon>Pseudomonadota</taxon>
        <taxon>Betaproteobacteria</taxon>
        <taxon>Burkholderiales</taxon>
        <taxon>Comamonadaceae</taxon>
        <taxon>Comamonas</taxon>
    </lineage>
</organism>
<evidence type="ECO:0000313" key="4">
    <source>
        <dbReference type="Proteomes" id="UP000242792"/>
    </source>
</evidence>
<sequence>MRTSRNGVHLRPEVYAKIIHLEEEGIVLVPVGLELPVYTGNRYQRKPGEQLTQISLWPEH</sequence>
<protein>
    <submittedName>
        <fullName evidence="2">Uncharacterized protein</fullName>
    </submittedName>
</protein>
<evidence type="ECO:0000313" key="2">
    <source>
        <dbReference type="EMBL" id="KUF41042.1"/>
    </source>
</evidence>